<keyword evidence="1" id="KW-0732">Signal</keyword>
<evidence type="ECO:0000313" key="2">
    <source>
        <dbReference type="Proteomes" id="UP000887565"/>
    </source>
</evidence>
<feature type="chain" id="PRO_5036988000" evidence="1">
    <location>
        <begin position="19"/>
        <end position="80"/>
    </location>
</feature>
<keyword evidence="2" id="KW-1185">Reference proteome</keyword>
<organism evidence="2 3">
    <name type="scientific">Romanomermis culicivorax</name>
    <name type="common">Nematode worm</name>
    <dbReference type="NCBI Taxonomy" id="13658"/>
    <lineage>
        <taxon>Eukaryota</taxon>
        <taxon>Metazoa</taxon>
        <taxon>Ecdysozoa</taxon>
        <taxon>Nematoda</taxon>
        <taxon>Enoplea</taxon>
        <taxon>Dorylaimia</taxon>
        <taxon>Mermithida</taxon>
        <taxon>Mermithoidea</taxon>
        <taxon>Mermithidae</taxon>
        <taxon>Romanomermis</taxon>
    </lineage>
</organism>
<dbReference type="AlphaFoldDB" id="A0A915J816"/>
<accession>A0A915J816</accession>
<sequence>MLLQGFIVCCLVLNLTHAIFFELKDHQCEQTFDARGVKSCGGCLEPVQHEGQLTIKCVCYFGELACPNGHPQHCNPLKLC</sequence>
<protein>
    <submittedName>
        <fullName evidence="3">Uncharacterized protein</fullName>
    </submittedName>
</protein>
<proteinExistence type="predicted"/>
<reference evidence="3" key="1">
    <citation type="submission" date="2022-11" db="UniProtKB">
        <authorList>
            <consortium name="WormBaseParasite"/>
        </authorList>
    </citation>
    <scope>IDENTIFICATION</scope>
</reference>
<feature type="signal peptide" evidence="1">
    <location>
        <begin position="1"/>
        <end position="18"/>
    </location>
</feature>
<dbReference type="Proteomes" id="UP000887565">
    <property type="component" value="Unplaced"/>
</dbReference>
<evidence type="ECO:0000313" key="3">
    <source>
        <dbReference type="WBParaSite" id="nRc.2.0.1.t22291-RA"/>
    </source>
</evidence>
<dbReference type="WBParaSite" id="nRc.2.0.1.t22291-RA">
    <property type="protein sequence ID" value="nRc.2.0.1.t22291-RA"/>
    <property type="gene ID" value="nRc.2.0.1.g22291"/>
</dbReference>
<name>A0A915J816_ROMCU</name>
<evidence type="ECO:0000256" key="1">
    <source>
        <dbReference type="SAM" id="SignalP"/>
    </source>
</evidence>